<dbReference type="PANTHER" id="PTHR43027:SF1">
    <property type="entry name" value="DOXORUBICIN RESISTANCE ABC TRANSPORTER PERMEASE PROTEIN DRRC-RELATED"/>
    <property type="match status" value="1"/>
</dbReference>
<dbReference type="Pfam" id="PF12698">
    <property type="entry name" value="ABC2_membrane_3"/>
    <property type="match status" value="1"/>
</dbReference>
<evidence type="ECO:0000256" key="5">
    <source>
        <dbReference type="SAM" id="Phobius"/>
    </source>
</evidence>
<feature type="transmembrane region" description="Helical" evidence="5">
    <location>
        <begin position="332"/>
        <end position="352"/>
    </location>
</feature>
<feature type="domain" description="ABC-2 type transporter transmembrane" evidence="6">
    <location>
        <begin position="20"/>
        <end position="407"/>
    </location>
</feature>
<evidence type="ECO:0000259" key="6">
    <source>
        <dbReference type="Pfam" id="PF12698"/>
    </source>
</evidence>
<protein>
    <submittedName>
        <fullName evidence="7">ABC transporter permease</fullName>
    </submittedName>
</protein>
<keyword evidence="3 5" id="KW-1133">Transmembrane helix</keyword>
<feature type="transmembrane region" description="Helical" evidence="5">
    <location>
        <begin position="264"/>
        <end position="287"/>
    </location>
</feature>
<feature type="transmembrane region" description="Helical" evidence="5">
    <location>
        <begin position="20"/>
        <end position="41"/>
    </location>
</feature>
<dbReference type="InterPro" id="IPR052902">
    <property type="entry name" value="ABC-2_transporter"/>
</dbReference>
<keyword evidence="4 5" id="KW-0472">Membrane</keyword>
<feature type="transmembrane region" description="Helical" evidence="5">
    <location>
        <begin position="299"/>
        <end position="320"/>
    </location>
</feature>
<evidence type="ECO:0000313" key="8">
    <source>
        <dbReference type="Proteomes" id="UP001197974"/>
    </source>
</evidence>
<keyword evidence="2 5" id="KW-0812">Transmembrane</keyword>
<reference evidence="7 8" key="1">
    <citation type="submission" date="2023-06" db="EMBL/GenBank/DDBJ databases">
        <title>Five Gram-positive bacteria isolated from mangrove sediments in Shenzhen, Guangdong, China.</title>
        <authorList>
            <person name="Yu S."/>
            <person name="Zheng W."/>
            <person name="Huang Y."/>
        </authorList>
    </citation>
    <scope>NUCLEOTIDE SEQUENCE [LARGE SCALE GENOMIC DNA]</scope>
    <source>
        <strain evidence="7 8">SaN35-3</strain>
    </source>
</reference>
<dbReference type="EMBL" id="CP129013">
    <property type="protein sequence ID" value="WLR43285.1"/>
    <property type="molecule type" value="Genomic_DNA"/>
</dbReference>
<accession>A0ABY9JV69</accession>
<feature type="transmembrane region" description="Helical" evidence="5">
    <location>
        <begin position="222"/>
        <end position="244"/>
    </location>
</feature>
<dbReference type="RefSeq" id="WP_226539719.1">
    <property type="nucleotide sequence ID" value="NZ_CP129013.1"/>
</dbReference>
<evidence type="ECO:0000256" key="1">
    <source>
        <dbReference type="ARBA" id="ARBA00004141"/>
    </source>
</evidence>
<dbReference type="PANTHER" id="PTHR43027">
    <property type="entry name" value="DOXORUBICIN RESISTANCE ABC TRANSPORTER PERMEASE PROTEIN DRRC-RELATED"/>
    <property type="match status" value="1"/>
</dbReference>
<evidence type="ECO:0000256" key="4">
    <source>
        <dbReference type="ARBA" id="ARBA00023136"/>
    </source>
</evidence>
<keyword evidence="8" id="KW-1185">Reference proteome</keyword>
<gene>
    <name evidence="7" type="ORF">LC087_03575</name>
</gene>
<dbReference type="Proteomes" id="UP001197974">
    <property type="component" value="Chromosome"/>
</dbReference>
<proteinExistence type="predicted"/>
<sequence>MLAQLIKKQLLLVIRNRSEFIILLAMPFVLIFILGSALGGLQDNDSSELTIDIAIADHSKEVDAEELTSFLMKEGGMTQEEADQVLSVLLEKNPIAVFQNMISEDQQLNKMINVDQIDSEEVNEVKADDEYSAIIEIPEDFTILFVKNQLLQTAELPQLSILLNEGQSLYSSIINDILEQFQTEYSYYLNLQAEGISFQEVEMASPTIESLSTSGSIDSKSYYTVGMSVMFVLYIASSMGAYAFMEKDIHIYDRIMLSGVSKWLYFISIFISSMILSFVQLSLLYGVTALLYDISWPNFTSYFLITLSLCFAVGGVSTLLSAINYSLNSVAVSNLFSSTIATVFAFLGGSFYPTSQMPDVIGFLGNLTPNGAAMTAYLKALQGFEMSSYANQLYVLLGTGVLLLVATVMIVPERRRQG</sequence>
<feature type="transmembrane region" description="Helical" evidence="5">
    <location>
        <begin position="393"/>
        <end position="411"/>
    </location>
</feature>
<evidence type="ECO:0000256" key="2">
    <source>
        <dbReference type="ARBA" id="ARBA00022692"/>
    </source>
</evidence>
<comment type="subcellular location">
    <subcellularLocation>
        <location evidence="1">Membrane</location>
        <topology evidence="1">Multi-pass membrane protein</topology>
    </subcellularLocation>
</comment>
<name>A0ABY9JV69_9BACI</name>
<evidence type="ECO:0000313" key="7">
    <source>
        <dbReference type="EMBL" id="WLR43285.1"/>
    </source>
</evidence>
<dbReference type="InterPro" id="IPR013525">
    <property type="entry name" value="ABC2_TM"/>
</dbReference>
<organism evidence="7 8">
    <name type="scientific">Bacillus carboniphilus</name>
    <dbReference type="NCBI Taxonomy" id="86663"/>
    <lineage>
        <taxon>Bacteria</taxon>
        <taxon>Bacillati</taxon>
        <taxon>Bacillota</taxon>
        <taxon>Bacilli</taxon>
        <taxon>Bacillales</taxon>
        <taxon>Bacillaceae</taxon>
        <taxon>Bacillus</taxon>
    </lineage>
</organism>
<evidence type="ECO:0000256" key="3">
    <source>
        <dbReference type="ARBA" id="ARBA00022989"/>
    </source>
</evidence>